<evidence type="ECO:0000313" key="3">
    <source>
        <dbReference type="Proteomes" id="UP000758856"/>
    </source>
</evidence>
<sequence length="78" mass="8019">MSDDKTPAGVAALAICESLLIALCESGIVSETEKFALIGDAISALRIAGTTSDTPDIYGAAEIILQRMLSNGNGVRHA</sequence>
<name>A0A9W6IUA4_9HYPH</name>
<protein>
    <submittedName>
        <fullName evidence="1">Uncharacterized protein</fullName>
    </submittedName>
</protein>
<dbReference type="EMBL" id="BSFF01000002">
    <property type="protein sequence ID" value="GLK55221.1"/>
    <property type="molecule type" value="Genomic_DNA"/>
</dbReference>
<comment type="caution">
    <text evidence="1">The sequence shown here is derived from an EMBL/GenBank/DDBJ whole genome shotgun (WGS) entry which is preliminary data.</text>
</comment>
<evidence type="ECO:0000313" key="4">
    <source>
        <dbReference type="Proteomes" id="UP001143400"/>
    </source>
</evidence>
<accession>A0A9W6IUA4</accession>
<dbReference type="EMBL" id="JAFBCY010000001">
    <property type="protein sequence ID" value="MBM7849930.1"/>
    <property type="molecule type" value="Genomic_DNA"/>
</dbReference>
<gene>
    <name evidence="1" type="ORF">GCM10008170_12400</name>
    <name evidence="2" type="ORF">JOD31_000142</name>
</gene>
<dbReference type="Proteomes" id="UP000758856">
    <property type="component" value="Unassembled WGS sequence"/>
</dbReference>
<evidence type="ECO:0000313" key="2">
    <source>
        <dbReference type="EMBL" id="MBM7849930.1"/>
    </source>
</evidence>
<reference evidence="1" key="3">
    <citation type="submission" date="2023-01" db="EMBL/GenBank/DDBJ databases">
        <authorList>
            <person name="Sun Q."/>
            <person name="Evtushenko L."/>
        </authorList>
    </citation>
    <scope>NUCLEOTIDE SEQUENCE</scope>
    <source>
        <strain evidence="1">VKM B-1606</strain>
    </source>
</reference>
<dbReference type="RefSeq" id="WP_204948409.1">
    <property type="nucleotide sequence ID" value="NZ_BSFF01000002.1"/>
</dbReference>
<keyword evidence="3" id="KW-1185">Reference proteome</keyword>
<evidence type="ECO:0000313" key="1">
    <source>
        <dbReference type="EMBL" id="GLK55221.1"/>
    </source>
</evidence>
<dbReference type="AlphaFoldDB" id="A0A9W6IUA4"/>
<proteinExistence type="predicted"/>
<reference evidence="1" key="1">
    <citation type="journal article" date="2014" name="Int. J. Syst. Evol. Microbiol.">
        <title>Complete genome sequence of Corynebacterium casei LMG S-19264T (=DSM 44701T), isolated from a smear-ripened cheese.</title>
        <authorList>
            <consortium name="US DOE Joint Genome Institute (JGI-PGF)"/>
            <person name="Walter F."/>
            <person name="Albersmeier A."/>
            <person name="Kalinowski J."/>
            <person name="Ruckert C."/>
        </authorList>
    </citation>
    <scope>NUCLEOTIDE SEQUENCE</scope>
    <source>
        <strain evidence="1">VKM B-1606</strain>
    </source>
</reference>
<dbReference type="Proteomes" id="UP001143400">
    <property type="component" value="Unassembled WGS sequence"/>
</dbReference>
<organism evidence="1 4">
    <name type="scientific">Methylopila capsulata</name>
    <dbReference type="NCBI Taxonomy" id="61654"/>
    <lineage>
        <taxon>Bacteria</taxon>
        <taxon>Pseudomonadati</taxon>
        <taxon>Pseudomonadota</taxon>
        <taxon>Alphaproteobacteria</taxon>
        <taxon>Hyphomicrobiales</taxon>
        <taxon>Methylopilaceae</taxon>
        <taxon>Methylopila</taxon>
    </lineage>
</organism>
<reference evidence="2 3" key="2">
    <citation type="submission" date="2021-01" db="EMBL/GenBank/DDBJ databases">
        <title>Genomic Encyclopedia of Type Strains, Phase IV (KMG-IV): sequencing the most valuable type-strain genomes for metagenomic binning, comparative biology and taxonomic classification.</title>
        <authorList>
            <person name="Goeker M."/>
        </authorList>
    </citation>
    <scope>NUCLEOTIDE SEQUENCE [LARGE SCALE GENOMIC DNA]</scope>
    <source>
        <strain evidence="2 3">DSM 6130</strain>
    </source>
</reference>